<dbReference type="STRING" id="1385520.N802_02655"/>
<organism evidence="1 2">
    <name type="scientific">Knoellia sinensis KCTC 19936</name>
    <dbReference type="NCBI Taxonomy" id="1385520"/>
    <lineage>
        <taxon>Bacteria</taxon>
        <taxon>Bacillati</taxon>
        <taxon>Actinomycetota</taxon>
        <taxon>Actinomycetes</taxon>
        <taxon>Micrococcales</taxon>
        <taxon>Intrasporangiaceae</taxon>
        <taxon>Knoellia</taxon>
    </lineage>
</organism>
<reference evidence="1 2" key="1">
    <citation type="submission" date="2013-08" db="EMBL/GenBank/DDBJ databases">
        <title>The genome sequence of Knoellia sinensis.</title>
        <authorList>
            <person name="Zhu W."/>
            <person name="Wang G."/>
        </authorList>
    </citation>
    <scope>NUCLEOTIDE SEQUENCE [LARGE SCALE GENOMIC DNA]</scope>
    <source>
        <strain evidence="1 2">KCTC 19936</strain>
    </source>
</reference>
<sequence>MRHDGLVTTASQPVTDPLSLAALDTERHVASAGWDQPPRLFALVSTADLVAREPQLAAGLTVSDQIDGALTAIEQEDLPTTDSIESLLGQIAWPDTVLGCAIVVERLVVPPDAERGLPRDRGAAMAALAEHPERRDVRLLAAATRDGRSICLLRQRDHDRDDRVATGSDIAPGLVAALRSTLTD</sequence>
<comment type="caution">
    <text evidence="1">The sequence shown here is derived from an EMBL/GenBank/DDBJ whole genome shotgun (WGS) entry which is preliminary data.</text>
</comment>
<dbReference type="eggNOG" id="ENOG5032TUF">
    <property type="taxonomic scope" value="Bacteria"/>
</dbReference>
<dbReference type="AlphaFoldDB" id="A0A0A0JH39"/>
<dbReference type="NCBIfam" id="NF040618">
    <property type="entry name" value="PPA1309_fam"/>
    <property type="match status" value="1"/>
</dbReference>
<dbReference type="InterPro" id="IPR047681">
    <property type="entry name" value="PPA1309-like"/>
</dbReference>
<name>A0A0A0JH39_9MICO</name>
<dbReference type="EMBL" id="AVPJ01000001">
    <property type="protein sequence ID" value="KGN34946.1"/>
    <property type="molecule type" value="Genomic_DNA"/>
</dbReference>
<dbReference type="Proteomes" id="UP000030002">
    <property type="component" value="Unassembled WGS sequence"/>
</dbReference>
<proteinExistence type="predicted"/>
<accession>A0A0A0JH39</accession>
<gene>
    <name evidence="1" type="ORF">N802_02655</name>
</gene>
<evidence type="ECO:0000313" key="1">
    <source>
        <dbReference type="EMBL" id="KGN34946.1"/>
    </source>
</evidence>
<keyword evidence="2" id="KW-1185">Reference proteome</keyword>
<dbReference type="OrthoDB" id="3266223at2"/>
<evidence type="ECO:0000313" key="2">
    <source>
        <dbReference type="Proteomes" id="UP000030002"/>
    </source>
</evidence>
<protein>
    <submittedName>
        <fullName evidence="1">Uncharacterized protein</fullName>
    </submittedName>
</protein>